<organism evidence="3 4">
    <name type="scientific">Paenisporosarcina cavernae</name>
    <dbReference type="NCBI Taxonomy" id="2320858"/>
    <lineage>
        <taxon>Bacteria</taxon>
        <taxon>Bacillati</taxon>
        <taxon>Bacillota</taxon>
        <taxon>Bacilli</taxon>
        <taxon>Bacillales</taxon>
        <taxon>Caryophanaceae</taxon>
        <taxon>Paenisporosarcina</taxon>
    </lineage>
</organism>
<feature type="domain" description="N-acetyltransferase" evidence="2">
    <location>
        <begin position="5"/>
        <end position="151"/>
    </location>
</feature>
<evidence type="ECO:0000259" key="2">
    <source>
        <dbReference type="PROSITE" id="PS51186"/>
    </source>
</evidence>
<evidence type="ECO:0000313" key="4">
    <source>
        <dbReference type="Proteomes" id="UP000265725"/>
    </source>
</evidence>
<comment type="subcellular location">
    <subcellularLocation>
        <location evidence="1">Cytoplasm</location>
    </subcellularLocation>
</comment>
<keyword evidence="3" id="KW-0808">Transferase</keyword>
<comment type="similarity">
    <text evidence="1">Belongs to the acetyltransferase family. RimI subfamily.</text>
</comment>
<dbReference type="PANTHER" id="PTHR43617">
    <property type="entry name" value="L-AMINO ACID N-ACETYLTRANSFERASE"/>
    <property type="match status" value="1"/>
</dbReference>
<gene>
    <name evidence="3" type="primary">rimI</name>
    <name evidence="3" type="ORF">D3873_10995</name>
</gene>
<protein>
    <recommendedName>
        <fullName evidence="1">[Ribosomal protein bS18]-alanine N-acetyltransferase</fullName>
        <ecNumber evidence="1">2.3.1.266</ecNumber>
    </recommendedName>
</protein>
<dbReference type="AlphaFoldDB" id="A0A385YUW4"/>
<dbReference type="EC" id="2.3.1.266" evidence="1"/>
<comment type="function">
    <text evidence="1">Acetylates the N-terminal alanine of ribosomal protein bS18.</text>
</comment>
<dbReference type="InterPro" id="IPR016181">
    <property type="entry name" value="Acyl_CoA_acyltransferase"/>
</dbReference>
<evidence type="ECO:0000256" key="1">
    <source>
        <dbReference type="RuleBase" id="RU363094"/>
    </source>
</evidence>
<dbReference type="Pfam" id="PF00583">
    <property type="entry name" value="Acetyltransf_1"/>
    <property type="match status" value="1"/>
</dbReference>
<sequence>MTTNILYRKMTYEDITSVLAIEREAFTLPWTEEAFQHEMTNNFHAYYVVAETAEHQIVGFCGMWLVMDECHITNVAVLQAFKGRKIGEGLMREAIRVSKEHGAVLMTLEVRVTNTPAQNLYRKLGFKDGGIRKNYYTDNQEDGLVMWVEFT</sequence>
<keyword evidence="1" id="KW-0963">Cytoplasm</keyword>
<dbReference type="GO" id="GO:0008999">
    <property type="term" value="F:protein-N-terminal-alanine acetyltransferase activity"/>
    <property type="evidence" value="ECO:0007669"/>
    <property type="project" value="UniProtKB-EC"/>
</dbReference>
<evidence type="ECO:0000313" key="3">
    <source>
        <dbReference type="EMBL" id="AYC30344.1"/>
    </source>
</evidence>
<dbReference type="InterPro" id="IPR050276">
    <property type="entry name" value="MshD_Acetyltransferase"/>
</dbReference>
<dbReference type="GO" id="GO:0005737">
    <property type="term" value="C:cytoplasm"/>
    <property type="evidence" value="ECO:0007669"/>
    <property type="project" value="UniProtKB-SubCell"/>
</dbReference>
<dbReference type="InterPro" id="IPR000182">
    <property type="entry name" value="GNAT_dom"/>
</dbReference>
<dbReference type="Gene3D" id="3.40.630.30">
    <property type="match status" value="1"/>
</dbReference>
<keyword evidence="4" id="KW-1185">Reference proteome</keyword>
<proteinExistence type="inferred from homology"/>
<accession>A0A385YUW4</accession>
<dbReference type="SUPFAM" id="SSF55729">
    <property type="entry name" value="Acyl-CoA N-acyltransferases (Nat)"/>
    <property type="match status" value="1"/>
</dbReference>
<dbReference type="PROSITE" id="PS51186">
    <property type="entry name" value="GNAT"/>
    <property type="match status" value="1"/>
</dbReference>
<dbReference type="InterPro" id="IPR006464">
    <property type="entry name" value="AcTrfase_RimI/Ard1"/>
</dbReference>
<dbReference type="CDD" id="cd04301">
    <property type="entry name" value="NAT_SF"/>
    <property type="match status" value="1"/>
</dbReference>
<dbReference type="NCBIfam" id="TIGR01575">
    <property type="entry name" value="rimI"/>
    <property type="match status" value="1"/>
</dbReference>
<dbReference type="RefSeq" id="WP_119884061.1">
    <property type="nucleotide sequence ID" value="NZ_CP032418.1"/>
</dbReference>
<dbReference type="EMBL" id="CP032418">
    <property type="protein sequence ID" value="AYC30344.1"/>
    <property type="molecule type" value="Genomic_DNA"/>
</dbReference>
<comment type="catalytic activity">
    <reaction evidence="1">
        <text>N-terminal L-alanyl-[ribosomal protein bS18] + acetyl-CoA = N-terminal N(alpha)-acetyl-L-alanyl-[ribosomal protein bS18] + CoA + H(+)</text>
        <dbReference type="Rhea" id="RHEA:43756"/>
        <dbReference type="Rhea" id="RHEA-COMP:10676"/>
        <dbReference type="Rhea" id="RHEA-COMP:10677"/>
        <dbReference type="ChEBI" id="CHEBI:15378"/>
        <dbReference type="ChEBI" id="CHEBI:57287"/>
        <dbReference type="ChEBI" id="CHEBI:57288"/>
        <dbReference type="ChEBI" id="CHEBI:64718"/>
        <dbReference type="ChEBI" id="CHEBI:83683"/>
        <dbReference type="EC" id="2.3.1.266"/>
    </reaction>
</comment>
<reference evidence="4" key="1">
    <citation type="submission" date="2018-09" db="EMBL/GenBank/DDBJ databases">
        <authorList>
            <person name="Zhu H."/>
        </authorList>
    </citation>
    <scope>NUCLEOTIDE SEQUENCE [LARGE SCALE GENOMIC DNA]</scope>
    <source>
        <strain evidence="4">K2R23-3</strain>
    </source>
</reference>
<dbReference type="PANTHER" id="PTHR43617:SF20">
    <property type="entry name" value="N-ALPHA-ACETYLTRANSFERASE RIMI"/>
    <property type="match status" value="1"/>
</dbReference>
<name>A0A385YUW4_9BACL</name>
<dbReference type="KEGG" id="paek:D3873_10995"/>
<dbReference type="OrthoDB" id="9794566at2"/>
<dbReference type="Proteomes" id="UP000265725">
    <property type="component" value="Chromosome"/>
</dbReference>